<dbReference type="EMBL" id="DQ491001">
    <property type="protein sequence ID" value="ABT14250.1"/>
    <property type="molecule type" value="Genomic_DNA"/>
</dbReference>
<proteinExistence type="predicted"/>
<gene>
    <name evidence="1" type="primary">m696L</name>
    <name evidence="1" type="ORF">MT325_m696L</name>
</gene>
<evidence type="ECO:0000313" key="2">
    <source>
        <dbReference type="Proteomes" id="UP000246715"/>
    </source>
</evidence>
<organismHost>
    <name type="scientific">Paramecium bursaria</name>
    <dbReference type="NCBI Taxonomy" id="74790"/>
</organismHost>
<protein>
    <submittedName>
        <fullName evidence="1">Uncharacterized protein m696L</fullName>
    </submittedName>
</protein>
<sequence>MPSSLLGILSHLPRQRVCQRQVSSVLPMNNLFLLDTSLVPTVSSRSFSPPRSWMMMKKNINAAYRSLMQYIVPHPRHMTGSLLSVNHRILRWSKALLLSNVIPL</sequence>
<accession>A7IV76</accession>
<organism evidence="1 2">
    <name type="scientific">Paramecium bursaria Chlorella virus MT325</name>
    <name type="common">PBCV-MT325</name>
    <dbReference type="NCBI Taxonomy" id="346932"/>
    <lineage>
        <taxon>Viruses</taxon>
        <taxon>Varidnaviria</taxon>
        <taxon>Bamfordvirae</taxon>
        <taxon>Nucleocytoviricota</taxon>
        <taxon>Megaviricetes</taxon>
        <taxon>Algavirales</taxon>
        <taxon>Phycodnaviridae</taxon>
        <taxon>Chlorovirus</taxon>
        <taxon>Chlorovirus conductrix</taxon>
        <taxon>Paramecium bursaria Chlorella virus A1</taxon>
    </lineage>
</organism>
<name>A7IV76_PBCVM</name>
<evidence type="ECO:0000313" key="1">
    <source>
        <dbReference type="EMBL" id="ABT14250.1"/>
    </source>
</evidence>
<reference evidence="1 2" key="1">
    <citation type="journal article" date="2007" name="Virology">
        <title>Sequence and annotation of the 314-kb MT325 and the 321-kb FR483 viruses that infect Chlorella Pbi.</title>
        <authorList>
            <person name="Fitzgerald L.A."/>
            <person name="Graves M.V."/>
            <person name="Li X."/>
            <person name="Feldblyum T."/>
            <person name="Hartigan J."/>
            <person name="Van Etten J.L."/>
        </authorList>
    </citation>
    <scope>NUCLEOTIDE SEQUENCE [LARGE SCALE GENOMIC DNA]</scope>
    <source>
        <strain evidence="1 2">MT325</strain>
    </source>
</reference>
<dbReference type="Proteomes" id="UP000246715">
    <property type="component" value="Segment"/>
</dbReference>